<dbReference type="GO" id="GO:0003677">
    <property type="term" value="F:DNA binding"/>
    <property type="evidence" value="ECO:0007669"/>
    <property type="project" value="InterPro"/>
</dbReference>
<organism evidence="1 2">
    <name type="scientific">Actinospica durhamensis</name>
    <dbReference type="NCBI Taxonomy" id="1508375"/>
    <lineage>
        <taxon>Bacteria</taxon>
        <taxon>Bacillati</taxon>
        <taxon>Actinomycetota</taxon>
        <taxon>Actinomycetes</taxon>
        <taxon>Catenulisporales</taxon>
        <taxon>Actinospicaceae</taxon>
        <taxon>Actinospica</taxon>
    </lineage>
</organism>
<dbReference type="Proteomes" id="UP000675781">
    <property type="component" value="Unassembled WGS sequence"/>
</dbReference>
<protein>
    <submittedName>
        <fullName evidence="1">Uncharacterized protein</fullName>
    </submittedName>
</protein>
<evidence type="ECO:0000313" key="1">
    <source>
        <dbReference type="EMBL" id="MBR7833265.1"/>
    </source>
</evidence>
<reference evidence="1" key="1">
    <citation type="submission" date="2021-04" db="EMBL/GenBank/DDBJ databases">
        <title>Genome based classification of Actinospica acidithermotolerans sp. nov., an actinobacterium isolated from an Indonesian hot spring.</title>
        <authorList>
            <person name="Kusuma A.B."/>
            <person name="Putra K.E."/>
            <person name="Nafisah S."/>
            <person name="Loh J."/>
            <person name="Nouioui I."/>
            <person name="Goodfellow M."/>
        </authorList>
    </citation>
    <scope>NUCLEOTIDE SEQUENCE</scope>
    <source>
        <strain evidence="1">CSCA 57</strain>
    </source>
</reference>
<evidence type="ECO:0000313" key="2">
    <source>
        <dbReference type="Proteomes" id="UP000675781"/>
    </source>
</evidence>
<gene>
    <name evidence="1" type="ORF">KDL01_08310</name>
</gene>
<comment type="caution">
    <text evidence="1">The sequence shown here is derived from an EMBL/GenBank/DDBJ whole genome shotgun (WGS) entry which is preliminary data.</text>
</comment>
<sequence>MLRQFFAHARDRRLVMIDPTRGLSAKEPRGFRGHALTIGQQRDLFRRWTRDVQAHPHECLVGMLALLHGASSQEGRLLTLDRIDTAGHNVRLGERPLPVPLDPASWQVLQKALEHRAEQRTDNPHVIVTRDTKAGRSPASAAYLSHVLDGCGIAPRTIRNTRLLELVNTMDPKLVAAAFGMDPQGVMLYLSDRVDDARLADL</sequence>
<dbReference type="AlphaFoldDB" id="A0A941ILQ1"/>
<dbReference type="InterPro" id="IPR011010">
    <property type="entry name" value="DNA_brk_join_enz"/>
</dbReference>
<dbReference type="SUPFAM" id="SSF56349">
    <property type="entry name" value="DNA breaking-rejoining enzymes"/>
    <property type="match status" value="1"/>
</dbReference>
<accession>A0A941ILQ1</accession>
<keyword evidence="2" id="KW-1185">Reference proteome</keyword>
<proteinExistence type="predicted"/>
<dbReference type="EMBL" id="JAGSOG010000026">
    <property type="protein sequence ID" value="MBR7833265.1"/>
    <property type="molecule type" value="Genomic_DNA"/>
</dbReference>
<name>A0A941ILQ1_9ACTN</name>